<name>A0AA41UFM2_9MICO</name>
<organism evidence="1 2">
    <name type="scientific">Cryobacterium zhongshanensis</name>
    <dbReference type="NCBI Taxonomy" id="2928153"/>
    <lineage>
        <taxon>Bacteria</taxon>
        <taxon>Bacillati</taxon>
        <taxon>Actinomycetota</taxon>
        <taxon>Actinomycetes</taxon>
        <taxon>Micrococcales</taxon>
        <taxon>Microbacteriaceae</taxon>
        <taxon>Cryobacterium</taxon>
    </lineage>
</organism>
<sequence>MSEPAVAPDRLDDDILAVPGVDALYPAGPLLATVVTSVVAALIPSVDAPNPVVVVERSGGLSIAANIGVGPDHAAPDVCRRVHDAIAEHFSRAGDPVIAEIAVTVARIG</sequence>
<comment type="caution">
    <text evidence="1">The sequence shown here is derived from an EMBL/GenBank/DDBJ whole genome shotgun (WGS) entry which is preliminary data.</text>
</comment>
<dbReference type="EMBL" id="JALGAR010000002">
    <property type="protein sequence ID" value="MCI4658115.1"/>
    <property type="molecule type" value="Genomic_DNA"/>
</dbReference>
<protein>
    <submittedName>
        <fullName evidence="1">Uncharacterized protein</fullName>
    </submittedName>
</protein>
<proteinExistence type="predicted"/>
<gene>
    <name evidence="1" type="ORF">MQH31_09890</name>
</gene>
<keyword evidence="2" id="KW-1185">Reference proteome</keyword>
<dbReference type="AlphaFoldDB" id="A0AA41UFM2"/>
<dbReference type="Proteomes" id="UP001165341">
    <property type="component" value="Unassembled WGS sequence"/>
</dbReference>
<evidence type="ECO:0000313" key="2">
    <source>
        <dbReference type="Proteomes" id="UP001165341"/>
    </source>
</evidence>
<reference evidence="1" key="1">
    <citation type="submission" date="2022-03" db="EMBL/GenBank/DDBJ databases">
        <title>Cryobacterium sp. nov. strain ZS14-85, isolated from Antarctic soil.</title>
        <authorList>
            <person name="Li J."/>
            <person name="Niu G."/>
        </authorList>
    </citation>
    <scope>NUCLEOTIDE SEQUENCE</scope>
    <source>
        <strain evidence="1">ZS14-85</strain>
    </source>
</reference>
<accession>A0AA41UFM2</accession>
<dbReference type="RefSeq" id="WP_134535632.1">
    <property type="nucleotide sequence ID" value="NZ_JALGAR010000002.1"/>
</dbReference>
<evidence type="ECO:0000313" key="1">
    <source>
        <dbReference type="EMBL" id="MCI4658115.1"/>
    </source>
</evidence>